<evidence type="ECO:0000256" key="1">
    <source>
        <dbReference type="ARBA" id="ARBA00023015"/>
    </source>
</evidence>
<feature type="domain" description="HTH luxR-type" evidence="5">
    <location>
        <begin position="123"/>
        <end position="188"/>
    </location>
</feature>
<dbReference type="SMART" id="SM00421">
    <property type="entry name" value="HTH_LUXR"/>
    <property type="match status" value="1"/>
</dbReference>
<reference evidence="6 7" key="1">
    <citation type="submission" date="2019-09" db="EMBL/GenBank/DDBJ databases">
        <title>Whole genome shotgun sequencing (WGS) of Ellagibacter isourolithinifaciens DSM 104140(T) and Adlercreutzia muris DSM 29508(T).</title>
        <authorList>
            <person name="Stoll D.A."/>
            <person name="Danylec N."/>
            <person name="Huch M."/>
        </authorList>
    </citation>
    <scope>NUCLEOTIDE SEQUENCE [LARGE SCALE GENOMIC DNA]</scope>
    <source>
        <strain evidence="6 7">DSM 29508</strain>
    </source>
</reference>
<evidence type="ECO:0000256" key="4">
    <source>
        <dbReference type="SAM" id="Phobius"/>
    </source>
</evidence>
<keyword evidence="7" id="KW-1185">Reference proteome</keyword>
<accession>A0A7C8FUD5</accession>
<dbReference type="PROSITE" id="PS50043">
    <property type="entry name" value="HTH_LUXR_2"/>
    <property type="match status" value="1"/>
</dbReference>
<dbReference type="RefSeq" id="WP_151432132.1">
    <property type="nucleotide sequence ID" value="NZ_JANJZI010000016.1"/>
</dbReference>
<keyword evidence="4" id="KW-1133">Transmembrane helix</keyword>
<evidence type="ECO:0000256" key="2">
    <source>
        <dbReference type="ARBA" id="ARBA00023125"/>
    </source>
</evidence>
<protein>
    <submittedName>
        <fullName evidence="6">Helix-turn-helix transcriptional regulator</fullName>
    </submittedName>
</protein>
<sequence>METPVPWGRPTAAHSLLVPPQDPCCVGGDDGQRRARRSNAVRSDRIIAAALGCIALGCLLAGAAGCLALGAPAPQGLRQSAVVIGATAMALGLVGVGALLARRGRALRLAESRREAEAERLRRRLDAFGLTPREVTVAQLILEHHCYQNIADQLGLSPRTVQFHASNIFRKASVERRRAFEHLLLTAEGESAAPSTGPYEIIPRLRP</sequence>
<dbReference type="InterPro" id="IPR036388">
    <property type="entry name" value="WH-like_DNA-bd_sf"/>
</dbReference>
<dbReference type="GO" id="GO:0006355">
    <property type="term" value="P:regulation of DNA-templated transcription"/>
    <property type="evidence" value="ECO:0007669"/>
    <property type="project" value="InterPro"/>
</dbReference>
<feature type="transmembrane region" description="Helical" evidence="4">
    <location>
        <begin position="82"/>
        <end position="101"/>
    </location>
</feature>
<proteinExistence type="predicted"/>
<dbReference type="GO" id="GO:0003677">
    <property type="term" value="F:DNA binding"/>
    <property type="evidence" value="ECO:0007669"/>
    <property type="project" value="UniProtKB-KW"/>
</dbReference>
<dbReference type="PANTHER" id="PTHR44688">
    <property type="entry name" value="DNA-BINDING TRANSCRIPTIONAL ACTIVATOR DEVR_DOSR"/>
    <property type="match status" value="1"/>
</dbReference>
<dbReference type="InterPro" id="IPR016032">
    <property type="entry name" value="Sig_transdc_resp-reg_C-effctor"/>
</dbReference>
<keyword evidence="4" id="KW-0472">Membrane</keyword>
<comment type="caution">
    <text evidence="6">The sequence shown here is derived from an EMBL/GenBank/DDBJ whole genome shotgun (WGS) entry which is preliminary data.</text>
</comment>
<dbReference type="SUPFAM" id="SSF46894">
    <property type="entry name" value="C-terminal effector domain of the bipartite response regulators"/>
    <property type="match status" value="1"/>
</dbReference>
<dbReference type="EMBL" id="WAJS01000068">
    <property type="protein sequence ID" value="KAB1636139.1"/>
    <property type="molecule type" value="Genomic_DNA"/>
</dbReference>
<name>A0A7C8FUD5_9ACTN</name>
<dbReference type="Pfam" id="PF00196">
    <property type="entry name" value="GerE"/>
    <property type="match status" value="1"/>
</dbReference>
<dbReference type="AlphaFoldDB" id="A0A7C8FUD5"/>
<evidence type="ECO:0000313" key="7">
    <source>
        <dbReference type="Proteomes" id="UP000479639"/>
    </source>
</evidence>
<dbReference type="PRINTS" id="PR00038">
    <property type="entry name" value="HTHLUXR"/>
</dbReference>
<gene>
    <name evidence="6" type="ORF">F8D48_11315</name>
</gene>
<keyword evidence="1" id="KW-0805">Transcription regulation</keyword>
<keyword evidence="4" id="KW-0812">Transmembrane</keyword>
<evidence type="ECO:0000259" key="5">
    <source>
        <dbReference type="PROSITE" id="PS50043"/>
    </source>
</evidence>
<keyword evidence="3" id="KW-0804">Transcription</keyword>
<organism evidence="6 7">
    <name type="scientific">Adlercreutzia muris</name>
    <dbReference type="NCBI Taxonomy" id="1796610"/>
    <lineage>
        <taxon>Bacteria</taxon>
        <taxon>Bacillati</taxon>
        <taxon>Actinomycetota</taxon>
        <taxon>Coriobacteriia</taxon>
        <taxon>Eggerthellales</taxon>
        <taxon>Eggerthellaceae</taxon>
        <taxon>Adlercreutzia</taxon>
    </lineage>
</organism>
<keyword evidence="2" id="KW-0238">DNA-binding</keyword>
<dbReference type="Proteomes" id="UP000479639">
    <property type="component" value="Unassembled WGS sequence"/>
</dbReference>
<dbReference type="PANTHER" id="PTHR44688:SF16">
    <property type="entry name" value="DNA-BINDING TRANSCRIPTIONAL ACTIVATOR DEVR_DOSR"/>
    <property type="match status" value="1"/>
</dbReference>
<evidence type="ECO:0000313" key="6">
    <source>
        <dbReference type="EMBL" id="KAB1636139.1"/>
    </source>
</evidence>
<dbReference type="CDD" id="cd06170">
    <property type="entry name" value="LuxR_C_like"/>
    <property type="match status" value="1"/>
</dbReference>
<evidence type="ECO:0000256" key="3">
    <source>
        <dbReference type="ARBA" id="ARBA00023163"/>
    </source>
</evidence>
<dbReference type="InterPro" id="IPR000792">
    <property type="entry name" value="Tscrpt_reg_LuxR_C"/>
</dbReference>
<feature type="transmembrane region" description="Helical" evidence="4">
    <location>
        <begin position="46"/>
        <end position="70"/>
    </location>
</feature>
<dbReference type="Gene3D" id="1.10.10.10">
    <property type="entry name" value="Winged helix-like DNA-binding domain superfamily/Winged helix DNA-binding domain"/>
    <property type="match status" value="1"/>
</dbReference>